<keyword evidence="12" id="KW-1185">Reference proteome</keyword>
<dbReference type="InterPro" id="IPR036770">
    <property type="entry name" value="Ankyrin_rpt-contain_sf"/>
</dbReference>
<evidence type="ECO:0000256" key="7">
    <source>
        <dbReference type="PROSITE-ProRule" id="PRU00023"/>
    </source>
</evidence>
<feature type="compositionally biased region" description="Polar residues" evidence="9">
    <location>
        <begin position="502"/>
        <end position="517"/>
    </location>
</feature>
<evidence type="ECO:0000256" key="5">
    <source>
        <dbReference type="ARBA" id="ARBA00022833"/>
    </source>
</evidence>
<evidence type="ECO:0000256" key="9">
    <source>
        <dbReference type="SAM" id="MobiDB-lite"/>
    </source>
</evidence>
<dbReference type="InterPro" id="IPR038508">
    <property type="entry name" value="ArfGAP_dom_sf"/>
</dbReference>
<dbReference type="Proteomes" id="UP001153954">
    <property type="component" value="Unassembled WGS sequence"/>
</dbReference>
<evidence type="ECO:0000313" key="12">
    <source>
        <dbReference type="Proteomes" id="UP001153954"/>
    </source>
</evidence>
<organism evidence="11 12">
    <name type="scientific">Euphydryas editha</name>
    <name type="common">Edith's checkerspot</name>
    <dbReference type="NCBI Taxonomy" id="104508"/>
    <lineage>
        <taxon>Eukaryota</taxon>
        <taxon>Metazoa</taxon>
        <taxon>Ecdysozoa</taxon>
        <taxon>Arthropoda</taxon>
        <taxon>Hexapoda</taxon>
        <taxon>Insecta</taxon>
        <taxon>Pterygota</taxon>
        <taxon>Neoptera</taxon>
        <taxon>Endopterygota</taxon>
        <taxon>Lepidoptera</taxon>
        <taxon>Glossata</taxon>
        <taxon>Ditrysia</taxon>
        <taxon>Papilionoidea</taxon>
        <taxon>Nymphalidae</taxon>
        <taxon>Nymphalinae</taxon>
        <taxon>Euphydryas</taxon>
    </lineage>
</organism>
<comment type="caution">
    <text evidence="11">The sequence shown here is derived from an EMBL/GenBank/DDBJ whole genome shotgun (WGS) entry which is preliminary data.</text>
</comment>
<keyword evidence="6 7" id="KW-0040">ANK repeat</keyword>
<dbReference type="Gene3D" id="1.20.5.170">
    <property type="match status" value="1"/>
</dbReference>
<dbReference type="GO" id="GO:0005096">
    <property type="term" value="F:GTPase activator activity"/>
    <property type="evidence" value="ECO:0007669"/>
    <property type="project" value="UniProtKB-KW"/>
</dbReference>
<dbReference type="CDD" id="cd08833">
    <property type="entry name" value="ArfGap_GIT"/>
    <property type="match status" value="1"/>
</dbReference>
<feature type="region of interest" description="Disordered" evidence="9">
    <location>
        <begin position="590"/>
        <end position="632"/>
    </location>
</feature>
<dbReference type="InterPro" id="IPR022018">
    <property type="entry name" value="GIT1_C"/>
</dbReference>
<sequence>MMISRSKHRSSVELCSDCGASDPSWASINRGLLLCAECCSVHRSMGRHISHVKSLRQGSWPPSLLSMVQALVAQNVNSIWEHSLLDSSAPKHLRKKPQPKDPLHPTKSEFILAKHLRLAYVLKARRDEPPSELGRQLHSAVRSSSLDTAMRLLAQGADPNFYYTEKGSMCLHVACRAGQSAQAELLVAWGADPTMKDTSGNTASDCARQGGHPELAERMTELVFEATDRVINFLTGERPDHAAGRHFIVPRAHDTHQMTDVVKAARGKLQLLPNHLFEELVMDVYDEIDRRETEAIWQTSATGLERCGVAFLPVNPALTASRNQGRQKLARLSMREMSTLLRDVLLDATRRQRLATLQPRALPLDPFNPKHLKYLSQMSDDEPLYDSVASDEDYAALAPMDENMTDFDPRAKETVLQTSYNPPIVTEPFNLELPRTHSPSPAHGPPERKTEIETLKRELDNRDSTITELKNQLKNLQTIVEQLTKENSVLKTTSSVDDEHSMTSQASINESNITPDLSPQERGRSLETEQLTLSEDVDVRQSLKTVQRPVSMFEAREGPKNNWQVTKHQLTSIPGLERSLTQSAIESAAYGGAGPSADASAGASVSAGPSADASSGANAGADAGAGTSAVVDTETDAEVQRRAEAVTRCIQEVWAAARLHRSRLPEYADPIRTTVASLLALYPQTGADESLKQLVEELLVARERVTRACSSRAPLDHVRAAAYDLAMGTKLLVTRFQPS</sequence>
<gene>
    <name evidence="11" type="ORF">EEDITHA_LOCUS3188</name>
</gene>
<feature type="region of interest" description="Disordered" evidence="9">
    <location>
        <begin position="428"/>
        <end position="448"/>
    </location>
</feature>
<dbReference type="GO" id="GO:0031267">
    <property type="term" value="F:small GTPase binding"/>
    <property type="evidence" value="ECO:0007669"/>
    <property type="project" value="TreeGrafter"/>
</dbReference>
<dbReference type="GO" id="GO:0008277">
    <property type="term" value="P:regulation of G protein-coupled receptor signaling pathway"/>
    <property type="evidence" value="ECO:0007669"/>
    <property type="project" value="TreeGrafter"/>
</dbReference>
<keyword evidence="5" id="KW-0862">Zinc</keyword>
<dbReference type="InterPro" id="IPR002110">
    <property type="entry name" value="Ankyrin_rpt"/>
</dbReference>
<dbReference type="Gene3D" id="1.20.120.330">
    <property type="entry name" value="Nucleotidyltransferases domain 2"/>
    <property type="match status" value="1"/>
</dbReference>
<dbReference type="PROSITE" id="PS50297">
    <property type="entry name" value="ANK_REP_REGION"/>
    <property type="match status" value="1"/>
</dbReference>
<protein>
    <recommendedName>
        <fullName evidence="10">Arf-GAP domain-containing protein</fullName>
    </recommendedName>
</protein>
<feature type="region of interest" description="Disordered" evidence="9">
    <location>
        <begin position="491"/>
        <end position="525"/>
    </location>
</feature>
<keyword evidence="1" id="KW-0343">GTPase activation</keyword>
<dbReference type="InterPro" id="IPR037278">
    <property type="entry name" value="ARFGAP/RecO"/>
</dbReference>
<keyword evidence="4 8" id="KW-0863">Zinc-finger</keyword>
<dbReference type="InterPro" id="IPR013724">
    <property type="entry name" value="GIT_SHD"/>
</dbReference>
<dbReference type="Pfam" id="PF08518">
    <property type="entry name" value="GIT_SHD"/>
    <property type="match status" value="2"/>
</dbReference>
<dbReference type="GO" id="GO:0032012">
    <property type="term" value="P:regulation of ARF protein signal transduction"/>
    <property type="evidence" value="ECO:0007669"/>
    <property type="project" value="InterPro"/>
</dbReference>
<evidence type="ECO:0000256" key="1">
    <source>
        <dbReference type="ARBA" id="ARBA00022468"/>
    </source>
</evidence>
<dbReference type="GO" id="GO:0008270">
    <property type="term" value="F:zinc ion binding"/>
    <property type="evidence" value="ECO:0007669"/>
    <property type="project" value="UniProtKB-KW"/>
</dbReference>
<dbReference type="SUPFAM" id="SSF48403">
    <property type="entry name" value="Ankyrin repeat"/>
    <property type="match status" value="1"/>
</dbReference>
<dbReference type="GO" id="GO:0007420">
    <property type="term" value="P:brain development"/>
    <property type="evidence" value="ECO:0007669"/>
    <property type="project" value="InterPro"/>
</dbReference>
<dbReference type="SMART" id="SM00105">
    <property type="entry name" value="ArfGap"/>
    <property type="match status" value="1"/>
</dbReference>
<dbReference type="PANTHER" id="PTHR46097">
    <property type="entry name" value="G PROTEIN-COUPLED RECEPTOR KINASE INTERACTING ARFGAP"/>
    <property type="match status" value="1"/>
</dbReference>
<dbReference type="PROSITE" id="PS50115">
    <property type="entry name" value="ARFGAP"/>
    <property type="match status" value="1"/>
</dbReference>
<dbReference type="GO" id="GO:0098793">
    <property type="term" value="C:presynapse"/>
    <property type="evidence" value="ECO:0007669"/>
    <property type="project" value="GOC"/>
</dbReference>
<evidence type="ECO:0000313" key="11">
    <source>
        <dbReference type="EMBL" id="CAH2086866.1"/>
    </source>
</evidence>
<dbReference type="PRINTS" id="PR00405">
    <property type="entry name" value="REVINTRACTNG"/>
</dbReference>
<keyword evidence="2" id="KW-0479">Metal-binding</keyword>
<feature type="repeat" description="ANK" evidence="7">
    <location>
        <begin position="166"/>
        <end position="198"/>
    </location>
</feature>
<dbReference type="GO" id="GO:0036465">
    <property type="term" value="P:synaptic vesicle recycling"/>
    <property type="evidence" value="ECO:0007669"/>
    <property type="project" value="TreeGrafter"/>
</dbReference>
<dbReference type="PROSITE" id="PS50088">
    <property type="entry name" value="ANK_REPEAT"/>
    <property type="match status" value="1"/>
</dbReference>
<evidence type="ECO:0000256" key="6">
    <source>
        <dbReference type="ARBA" id="ARBA00023043"/>
    </source>
</evidence>
<name>A0AAU9TI99_EUPED</name>
<feature type="compositionally biased region" description="Low complexity" evidence="9">
    <location>
        <begin position="590"/>
        <end position="629"/>
    </location>
</feature>
<proteinExistence type="predicted"/>
<dbReference type="Gene3D" id="1.10.220.150">
    <property type="entry name" value="Arf GTPase activating protein"/>
    <property type="match status" value="1"/>
</dbReference>
<dbReference type="AlphaFoldDB" id="A0AAU9TI99"/>
<accession>A0AAU9TI99</accession>
<keyword evidence="3" id="KW-0677">Repeat</keyword>
<feature type="domain" description="Arf-GAP" evidence="10">
    <location>
        <begin position="1"/>
        <end position="128"/>
    </location>
</feature>
<evidence type="ECO:0000256" key="8">
    <source>
        <dbReference type="PROSITE-ProRule" id="PRU00288"/>
    </source>
</evidence>
<dbReference type="EMBL" id="CAKOGL010000005">
    <property type="protein sequence ID" value="CAH2086866.1"/>
    <property type="molecule type" value="Genomic_DNA"/>
</dbReference>
<dbReference type="Pfam" id="PF12796">
    <property type="entry name" value="Ank_2"/>
    <property type="match status" value="1"/>
</dbReference>
<dbReference type="SMART" id="SM00555">
    <property type="entry name" value="GIT"/>
    <property type="match status" value="2"/>
</dbReference>
<dbReference type="InterPro" id="IPR001164">
    <property type="entry name" value="ArfGAP_dom"/>
</dbReference>
<dbReference type="Pfam" id="PF01412">
    <property type="entry name" value="ArfGap"/>
    <property type="match status" value="1"/>
</dbReference>
<reference evidence="11" key="1">
    <citation type="submission" date="2022-03" db="EMBL/GenBank/DDBJ databases">
        <authorList>
            <person name="Tunstrom K."/>
        </authorList>
    </citation>
    <scope>NUCLEOTIDE SEQUENCE</scope>
</reference>
<dbReference type="Pfam" id="PF12205">
    <property type="entry name" value="GIT1_C"/>
    <property type="match status" value="1"/>
</dbReference>
<evidence type="ECO:0000256" key="2">
    <source>
        <dbReference type="ARBA" id="ARBA00022723"/>
    </source>
</evidence>
<evidence type="ECO:0000256" key="4">
    <source>
        <dbReference type="ARBA" id="ARBA00022771"/>
    </source>
</evidence>
<dbReference type="Gene3D" id="1.25.40.20">
    <property type="entry name" value="Ankyrin repeat-containing domain"/>
    <property type="match status" value="1"/>
</dbReference>
<dbReference type="InterPro" id="IPR047161">
    <property type="entry name" value="GIT-like"/>
</dbReference>
<evidence type="ECO:0000256" key="3">
    <source>
        <dbReference type="ARBA" id="ARBA00022737"/>
    </source>
</evidence>
<dbReference type="PANTHER" id="PTHR46097:SF3">
    <property type="entry name" value="ARF GTPASE-ACTIVATING PROTEIN GIT"/>
    <property type="match status" value="1"/>
</dbReference>
<dbReference type="SUPFAM" id="SSF57863">
    <property type="entry name" value="ArfGap/RecO-like zinc finger"/>
    <property type="match status" value="1"/>
</dbReference>
<evidence type="ECO:0000259" key="10">
    <source>
        <dbReference type="PROSITE" id="PS50115"/>
    </source>
</evidence>